<gene>
    <name evidence="1" type="ORF">COCNU_04G014500</name>
</gene>
<reference evidence="1" key="2">
    <citation type="submission" date="2019-07" db="EMBL/GenBank/DDBJ databases">
        <authorList>
            <person name="Yang Y."/>
            <person name="Bocs S."/>
            <person name="Baudouin L."/>
        </authorList>
    </citation>
    <scope>NUCLEOTIDE SEQUENCE</scope>
    <source>
        <tissue evidence="1">Spear leaf of Hainan Tall coconut</tissue>
    </source>
</reference>
<protein>
    <submittedName>
        <fullName evidence="1">Uncharacterized protein</fullName>
    </submittedName>
</protein>
<accession>A0A8K0I7P1</accession>
<proteinExistence type="predicted"/>
<evidence type="ECO:0000313" key="2">
    <source>
        <dbReference type="Proteomes" id="UP000797356"/>
    </source>
</evidence>
<reference evidence="1" key="1">
    <citation type="journal article" date="2017" name="Gigascience">
        <title>The genome draft of coconut (Cocos nucifera).</title>
        <authorList>
            <person name="Xiao Y."/>
            <person name="Xu P."/>
            <person name="Fan H."/>
            <person name="Baudouin L."/>
            <person name="Xia W."/>
            <person name="Bocs S."/>
            <person name="Xu J."/>
            <person name="Li Q."/>
            <person name="Guo A."/>
            <person name="Zhou L."/>
            <person name="Li J."/>
            <person name="Wu Y."/>
            <person name="Ma Z."/>
            <person name="Armero A."/>
            <person name="Issali A.E."/>
            <person name="Liu N."/>
            <person name="Peng M."/>
            <person name="Yang Y."/>
        </authorList>
    </citation>
    <scope>NUCLEOTIDE SEQUENCE</scope>
    <source>
        <tissue evidence="1">Spear leaf of Hainan Tall coconut</tissue>
    </source>
</reference>
<sequence length="84" mass="9811">MSCTCFGITKISMKHYCIPRTHIHHKSFDVGFGRIPRHKTTKSLHEKKGRAHGLPCTTGQLTFHSPIRKIYKYMLWIDYNSFST</sequence>
<dbReference type="EMBL" id="CM017875">
    <property type="protein sequence ID" value="KAG1339144.1"/>
    <property type="molecule type" value="Genomic_DNA"/>
</dbReference>
<name>A0A8K0I7P1_COCNU</name>
<keyword evidence="2" id="KW-1185">Reference proteome</keyword>
<dbReference type="AlphaFoldDB" id="A0A8K0I7P1"/>
<dbReference type="Proteomes" id="UP000797356">
    <property type="component" value="Chromosome 4"/>
</dbReference>
<evidence type="ECO:0000313" key="1">
    <source>
        <dbReference type="EMBL" id="KAG1339144.1"/>
    </source>
</evidence>
<organism evidence="1 2">
    <name type="scientific">Cocos nucifera</name>
    <name type="common">Coconut palm</name>
    <dbReference type="NCBI Taxonomy" id="13894"/>
    <lineage>
        <taxon>Eukaryota</taxon>
        <taxon>Viridiplantae</taxon>
        <taxon>Streptophyta</taxon>
        <taxon>Embryophyta</taxon>
        <taxon>Tracheophyta</taxon>
        <taxon>Spermatophyta</taxon>
        <taxon>Magnoliopsida</taxon>
        <taxon>Liliopsida</taxon>
        <taxon>Arecaceae</taxon>
        <taxon>Arecoideae</taxon>
        <taxon>Cocoseae</taxon>
        <taxon>Attaleinae</taxon>
        <taxon>Cocos</taxon>
    </lineage>
</organism>
<comment type="caution">
    <text evidence="1">The sequence shown here is derived from an EMBL/GenBank/DDBJ whole genome shotgun (WGS) entry which is preliminary data.</text>
</comment>